<comment type="caution">
    <text evidence="1">The sequence shown here is derived from an EMBL/GenBank/DDBJ whole genome shotgun (WGS) entry which is preliminary data.</text>
</comment>
<proteinExistence type="predicted"/>
<evidence type="ECO:0000313" key="2">
    <source>
        <dbReference type="Proteomes" id="UP001364617"/>
    </source>
</evidence>
<reference evidence="1 2" key="1">
    <citation type="submission" date="2024-02" db="EMBL/GenBank/DDBJ databases">
        <title>Chromosome-level genome assembly of the Eurasian Minnow (Phoxinus phoxinus).</title>
        <authorList>
            <person name="Oriowo T.O."/>
            <person name="Martin S."/>
            <person name="Stange M."/>
            <person name="Chrysostomakis Y."/>
            <person name="Brown T."/>
            <person name="Winkler S."/>
            <person name="Kukowka S."/>
            <person name="Myers E.W."/>
            <person name="Bohne A."/>
        </authorList>
    </citation>
    <scope>NUCLEOTIDE SEQUENCE [LARGE SCALE GENOMIC DNA]</scope>
    <source>
        <strain evidence="1">ZFMK-TIS-60720</strain>
        <tissue evidence="1">Whole Organism</tissue>
    </source>
</reference>
<evidence type="ECO:0000313" key="1">
    <source>
        <dbReference type="EMBL" id="KAK7121203.1"/>
    </source>
</evidence>
<sequence>MPVVRVLMSTRRLLSFPKRCARRRRTQPYLCFKCTAVPPDNYRWCLLTLASLKSQESRDDVCGRRCIE</sequence>
<name>A0AAN9C5B8_9TELE</name>
<protein>
    <submittedName>
        <fullName evidence="1">Uncharacterized protein</fullName>
    </submittedName>
</protein>
<gene>
    <name evidence="1" type="ORF">R3I93_022332</name>
</gene>
<dbReference type="Proteomes" id="UP001364617">
    <property type="component" value="Unassembled WGS sequence"/>
</dbReference>
<organism evidence="1 2">
    <name type="scientific">Phoxinus phoxinus</name>
    <name type="common">Eurasian minnow</name>
    <dbReference type="NCBI Taxonomy" id="58324"/>
    <lineage>
        <taxon>Eukaryota</taxon>
        <taxon>Metazoa</taxon>
        <taxon>Chordata</taxon>
        <taxon>Craniata</taxon>
        <taxon>Vertebrata</taxon>
        <taxon>Euteleostomi</taxon>
        <taxon>Actinopterygii</taxon>
        <taxon>Neopterygii</taxon>
        <taxon>Teleostei</taxon>
        <taxon>Ostariophysi</taxon>
        <taxon>Cypriniformes</taxon>
        <taxon>Leuciscidae</taxon>
        <taxon>Phoxininae</taxon>
        <taxon>Phoxinus</taxon>
    </lineage>
</organism>
<dbReference type="EMBL" id="JAYKXH010000025">
    <property type="protein sequence ID" value="KAK7121203.1"/>
    <property type="molecule type" value="Genomic_DNA"/>
</dbReference>
<dbReference type="AlphaFoldDB" id="A0AAN9C5B8"/>
<accession>A0AAN9C5B8</accession>
<keyword evidence="2" id="KW-1185">Reference proteome</keyword>